<dbReference type="GO" id="GO:0006313">
    <property type="term" value="P:DNA transposition"/>
    <property type="evidence" value="ECO:0007669"/>
    <property type="project" value="InterPro"/>
</dbReference>
<dbReference type="Pfam" id="PF01609">
    <property type="entry name" value="DDE_Tnp_1"/>
    <property type="match status" value="1"/>
</dbReference>
<dbReference type="EMBL" id="DVIQ01000089">
    <property type="protein sequence ID" value="HIS32592.1"/>
    <property type="molecule type" value="Genomic_DNA"/>
</dbReference>
<sequence length="447" mass="51325">MTPQMIKQRFQSAVRKVTAHIQDFSVHPGKDFSRIRKLPPDSLIRFLVAEGASSTRVELLDFFGFDPDAPTSSAFRQQRAKLRPEAIKEVLDTFNASLIGMDQPLRRAAPGYRCLAVDGSSASFYSAPQFSPDSYFVSQGHSAKGFYSVHVNALFDIDTHLYMDALLQPVHEKDEFRAFCIMVDRIPLIPGIRDIYIGDRGYCSYNDMAHVIEKGQYFLFRSKDVLSKGILKNLGLPTDGAFDRTVTITLKRRQSKKIPIPPGSQPRFIGADISFDYVQYGSDDTYTMTFRVVRIQLPSGAYECLVTNLPLEEFPPERLAELYFSRWKIACAYRDLKYTIGMTSFHSCKAMHVEQEVYARLLLYNITEALVQSTVLEARNTKHEYQVNFTRAAHICRVFLRSPSEEDRIDIAALLRRELVPIRRNRKYSRLQTAHFRKPKYFIYRAA</sequence>
<dbReference type="GO" id="GO:0003677">
    <property type="term" value="F:DNA binding"/>
    <property type="evidence" value="ECO:0007669"/>
    <property type="project" value="UniProtKB-KW"/>
</dbReference>
<evidence type="ECO:0000259" key="5">
    <source>
        <dbReference type="Pfam" id="PF01609"/>
    </source>
</evidence>
<evidence type="ECO:0000256" key="2">
    <source>
        <dbReference type="ARBA" id="ARBA00022578"/>
    </source>
</evidence>
<protein>
    <submittedName>
        <fullName evidence="6">IS4 family transposase</fullName>
    </submittedName>
</protein>
<evidence type="ECO:0000256" key="3">
    <source>
        <dbReference type="ARBA" id="ARBA00023125"/>
    </source>
</evidence>
<dbReference type="GO" id="GO:0004803">
    <property type="term" value="F:transposase activity"/>
    <property type="evidence" value="ECO:0007669"/>
    <property type="project" value="InterPro"/>
</dbReference>
<evidence type="ECO:0000256" key="1">
    <source>
        <dbReference type="ARBA" id="ARBA00010075"/>
    </source>
</evidence>
<comment type="similarity">
    <text evidence="1">Belongs to the transposase 11 family.</text>
</comment>
<keyword evidence="4" id="KW-0233">DNA recombination</keyword>
<proteinExistence type="inferred from homology"/>
<dbReference type="AlphaFoldDB" id="A0A9D1EUN3"/>
<reference evidence="6" key="1">
    <citation type="submission" date="2020-10" db="EMBL/GenBank/DDBJ databases">
        <authorList>
            <person name="Gilroy R."/>
        </authorList>
    </citation>
    <scope>NUCLEOTIDE SEQUENCE</scope>
    <source>
        <strain evidence="6">CHK190-19873</strain>
    </source>
</reference>
<dbReference type="PANTHER" id="PTHR33258:SF1">
    <property type="entry name" value="TRANSPOSASE INSL FOR INSERTION SEQUENCE ELEMENT IS186A-RELATED"/>
    <property type="match status" value="1"/>
</dbReference>
<accession>A0A9D1EUN3</accession>
<comment type="caution">
    <text evidence="6">The sequence shown here is derived from an EMBL/GenBank/DDBJ whole genome shotgun (WGS) entry which is preliminary data.</text>
</comment>
<dbReference type="SUPFAM" id="SSF53098">
    <property type="entry name" value="Ribonuclease H-like"/>
    <property type="match status" value="1"/>
</dbReference>
<dbReference type="InterPro" id="IPR047952">
    <property type="entry name" value="Transpos_IS4"/>
</dbReference>
<gene>
    <name evidence="6" type="ORF">IAB44_13780</name>
</gene>
<evidence type="ECO:0000313" key="7">
    <source>
        <dbReference type="Proteomes" id="UP000823935"/>
    </source>
</evidence>
<keyword evidence="2" id="KW-0815">Transposition</keyword>
<dbReference type="NCBIfam" id="NF033592">
    <property type="entry name" value="transpos_IS4_1"/>
    <property type="match status" value="1"/>
</dbReference>
<evidence type="ECO:0000256" key="4">
    <source>
        <dbReference type="ARBA" id="ARBA00023172"/>
    </source>
</evidence>
<dbReference type="InterPro" id="IPR002559">
    <property type="entry name" value="Transposase_11"/>
</dbReference>
<reference evidence="6" key="2">
    <citation type="journal article" date="2021" name="PeerJ">
        <title>Extensive microbial diversity within the chicken gut microbiome revealed by metagenomics and culture.</title>
        <authorList>
            <person name="Gilroy R."/>
            <person name="Ravi A."/>
            <person name="Getino M."/>
            <person name="Pursley I."/>
            <person name="Horton D.L."/>
            <person name="Alikhan N.F."/>
            <person name="Baker D."/>
            <person name="Gharbi K."/>
            <person name="Hall N."/>
            <person name="Watson M."/>
            <person name="Adriaenssens E.M."/>
            <person name="Foster-Nyarko E."/>
            <person name="Jarju S."/>
            <person name="Secka A."/>
            <person name="Antonio M."/>
            <person name="Oren A."/>
            <person name="Chaudhuri R.R."/>
            <person name="La Ragione R."/>
            <person name="Hildebrand F."/>
            <person name="Pallen M.J."/>
        </authorList>
    </citation>
    <scope>NUCLEOTIDE SEQUENCE</scope>
    <source>
        <strain evidence="6">CHK190-19873</strain>
    </source>
</reference>
<evidence type="ECO:0000313" key="6">
    <source>
        <dbReference type="EMBL" id="HIS32592.1"/>
    </source>
</evidence>
<keyword evidence="3" id="KW-0238">DNA-binding</keyword>
<dbReference type="Proteomes" id="UP000823935">
    <property type="component" value="Unassembled WGS sequence"/>
</dbReference>
<name>A0A9D1EUN3_9FIRM</name>
<organism evidence="6 7">
    <name type="scientific">Candidatus Limivivens intestinipullorum</name>
    <dbReference type="NCBI Taxonomy" id="2840858"/>
    <lineage>
        <taxon>Bacteria</taxon>
        <taxon>Bacillati</taxon>
        <taxon>Bacillota</taxon>
        <taxon>Clostridia</taxon>
        <taxon>Lachnospirales</taxon>
        <taxon>Lachnospiraceae</taxon>
        <taxon>Lachnospiraceae incertae sedis</taxon>
        <taxon>Candidatus Limivivens</taxon>
    </lineage>
</organism>
<dbReference type="PANTHER" id="PTHR33258">
    <property type="entry name" value="TRANSPOSASE INSL FOR INSERTION SEQUENCE ELEMENT IS186A-RELATED"/>
    <property type="match status" value="1"/>
</dbReference>
<dbReference type="InterPro" id="IPR012337">
    <property type="entry name" value="RNaseH-like_sf"/>
</dbReference>
<feature type="domain" description="Transposase IS4-like" evidence="5">
    <location>
        <begin position="110"/>
        <end position="366"/>
    </location>
</feature>